<feature type="compositionally biased region" description="Basic and acidic residues" evidence="1">
    <location>
        <begin position="173"/>
        <end position="201"/>
    </location>
</feature>
<dbReference type="STRING" id="1448316.A0A395H6H5"/>
<evidence type="ECO:0000313" key="2">
    <source>
        <dbReference type="EMBL" id="RAL03133.1"/>
    </source>
</evidence>
<dbReference type="AlphaFoldDB" id="A0A395H6H5"/>
<keyword evidence="3" id="KW-1185">Reference proteome</keyword>
<evidence type="ECO:0000313" key="3">
    <source>
        <dbReference type="Proteomes" id="UP000249402"/>
    </source>
</evidence>
<dbReference type="EMBL" id="KZ824428">
    <property type="protein sequence ID" value="RAL03133.1"/>
    <property type="molecule type" value="Genomic_DNA"/>
</dbReference>
<dbReference type="RefSeq" id="XP_025577460.1">
    <property type="nucleotide sequence ID" value="XM_025713690.1"/>
</dbReference>
<dbReference type="Proteomes" id="UP000249402">
    <property type="component" value="Unassembled WGS sequence"/>
</dbReference>
<dbReference type="GeneID" id="37218555"/>
<name>A0A395H6H5_9EURO</name>
<dbReference type="InterPro" id="IPR008978">
    <property type="entry name" value="HSP20-like_chaperone"/>
</dbReference>
<reference evidence="2 3" key="1">
    <citation type="submission" date="2018-02" db="EMBL/GenBank/DDBJ databases">
        <title>The genomes of Aspergillus section Nigri reveals drivers in fungal speciation.</title>
        <authorList>
            <consortium name="DOE Joint Genome Institute"/>
            <person name="Vesth T.C."/>
            <person name="Nybo J."/>
            <person name="Theobald S."/>
            <person name="Brandl J."/>
            <person name="Frisvad J.C."/>
            <person name="Nielsen K.F."/>
            <person name="Lyhne E.K."/>
            <person name="Kogle M.E."/>
            <person name="Kuo A."/>
            <person name="Riley R."/>
            <person name="Clum A."/>
            <person name="Nolan M."/>
            <person name="Lipzen A."/>
            <person name="Salamov A."/>
            <person name="Henrissat B."/>
            <person name="Wiebenga A."/>
            <person name="De vries R.P."/>
            <person name="Grigoriev I.V."/>
            <person name="Mortensen U.H."/>
            <person name="Andersen M.R."/>
            <person name="Baker S.E."/>
        </authorList>
    </citation>
    <scope>NUCLEOTIDE SEQUENCE [LARGE SCALE GENOMIC DNA]</scope>
    <source>
        <strain evidence="2 3">CBS 121593</strain>
    </source>
</reference>
<dbReference type="Gene3D" id="2.60.40.790">
    <property type="match status" value="2"/>
</dbReference>
<dbReference type="SUPFAM" id="SSF49764">
    <property type="entry name" value="HSP20-like chaperones"/>
    <property type="match status" value="2"/>
</dbReference>
<sequence>MATIGNRGWIGYPLLPERPKAPVTIRPAFDMRLVEGGYYLDGNLPGLKRDHVWVHIEGQHLVISGKIKREYPAPPPDFEPDLRVDGGNVSDSILLEESLDSMSFHQIDAQLAGYERSRVAGAGQGAPAGEQGNEDGGAAPIPTAQADRGGQDAPEGPPAGDVWIDLGRSGSQRRADPQGDRVQRDEPALRGESAQRGDRIQRGQPSQRGEETQQGERSQRGDGNMRGRGRGEEIQRRGTNPRREGSQRRVTEGGGEDGIRHARTQWKLAEREVGRFLRVFEFDKPVEQEADVHFHDGILTIWVPLAPIFEPIGTAVSRD</sequence>
<organism evidence="2 3">
    <name type="scientific">Aspergillus ibericus CBS 121593</name>
    <dbReference type="NCBI Taxonomy" id="1448316"/>
    <lineage>
        <taxon>Eukaryota</taxon>
        <taxon>Fungi</taxon>
        <taxon>Dikarya</taxon>
        <taxon>Ascomycota</taxon>
        <taxon>Pezizomycotina</taxon>
        <taxon>Eurotiomycetes</taxon>
        <taxon>Eurotiomycetidae</taxon>
        <taxon>Eurotiales</taxon>
        <taxon>Aspergillaceae</taxon>
        <taxon>Aspergillus</taxon>
        <taxon>Aspergillus subgen. Circumdati</taxon>
    </lineage>
</organism>
<dbReference type="CDD" id="cd06464">
    <property type="entry name" value="ACD_sHsps-like"/>
    <property type="match status" value="2"/>
</dbReference>
<feature type="compositionally biased region" description="Basic and acidic residues" evidence="1">
    <location>
        <begin position="217"/>
        <end position="251"/>
    </location>
</feature>
<evidence type="ECO:0008006" key="4">
    <source>
        <dbReference type="Google" id="ProtNLM"/>
    </source>
</evidence>
<dbReference type="OrthoDB" id="10574059at2759"/>
<proteinExistence type="predicted"/>
<feature type="region of interest" description="Disordered" evidence="1">
    <location>
        <begin position="120"/>
        <end position="263"/>
    </location>
</feature>
<accession>A0A395H6H5</accession>
<evidence type="ECO:0000256" key="1">
    <source>
        <dbReference type="SAM" id="MobiDB-lite"/>
    </source>
</evidence>
<protein>
    <recommendedName>
        <fullName evidence="4">SHSP domain-containing protein</fullName>
    </recommendedName>
</protein>
<gene>
    <name evidence="2" type="ORF">BO80DRAFT_14138</name>
</gene>
<dbReference type="VEuPathDB" id="FungiDB:BO80DRAFT_14138"/>